<name>A0A1H3UF21_9BURK</name>
<reference evidence="1 2" key="1">
    <citation type="submission" date="2016-10" db="EMBL/GenBank/DDBJ databases">
        <authorList>
            <person name="de Groot N.N."/>
        </authorList>
    </citation>
    <scope>NUCLEOTIDE SEQUENCE [LARGE SCALE GENOMIC DNA]</scope>
    <source>
        <strain evidence="1 2">LMG 24775</strain>
    </source>
</reference>
<sequence>MPILCLHTAHSNAVIFEQAAAELGWPAHSIVHQVHEELLLEAEAAGGMDAALRRKTAGQLDALADPADIEAVLLTCSTLGPAVADCLSDKVWRADGMLARKVAAALQRDPQSRIALLCAAPTTYEATRDLFVQALLSGDAHLRLQLQCVEGAWALFRRGDLSGYQARMTDAAFQAYAAGAAQVVLTQVSMDGVARYWQARDSHPVPWTVAASALQALGEMRK</sequence>
<dbReference type="EMBL" id="FNPE01000043">
    <property type="protein sequence ID" value="SDZ61024.1"/>
    <property type="molecule type" value="Genomic_DNA"/>
</dbReference>
<dbReference type="GeneID" id="94695595"/>
<protein>
    <recommendedName>
        <fullName evidence="3">Glutamate racemase</fullName>
    </recommendedName>
</protein>
<evidence type="ECO:0000313" key="1">
    <source>
        <dbReference type="EMBL" id="SDZ61024.1"/>
    </source>
</evidence>
<dbReference type="AlphaFoldDB" id="A0A1H3UF21"/>
<evidence type="ECO:0000313" key="2">
    <source>
        <dbReference type="Proteomes" id="UP000183417"/>
    </source>
</evidence>
<dbReference type="RefSeq" id="WP_074924249.1">
    <property type="nucleotide sequence ID" value="NZ_CP141274.1"/>
</dbReference>
<evidence type="ECO:0008006" key="3">
    <source>
        <dbReference type="Google" id="ProtNLM"/>
    </source>
</evidence>
<proteinExistence type="predicted"/>
<accession>A0A1H3UF21</accession>
<dbReference type="Proteomes" id="UP000183417">
    <property type="component" value="Unassembled WGS sequence"/>
</dbReference>
<gene>
    <name evidence="1" type="ORF">SAMN05421547_14338</name>
</gene>
<organism evidence="1 2">
    <name type="scientific">Delftia lacustris</name>
    <dbReference type="NCBI Taxonomy" id="558537"/>
    <lineage>
        <taxon>Bacteria</taxon>
        <taxon>Pseudomonadati</taxon>
        <taxon>Pseudomonadota</taxon>
        <taxon>Betaproteobacteria</taxon>
        <taxon>Burkholderiales</taxon>
        <taxon>Comamonadaceae</taxon>
        <taxon>Delftia</taxon>
    </lineage>
</organism>